<dbReference type="VEuPathDB" id="FungiDB:A1O7_08521"/>
<feature type="transmembrane region" description="Helical" evidence="7">
    <location>
        <begin position="44"/>
        <end position="62"/>
    </location>
</feature>
<dbReference type="Pfam" id="PF08285">
    <property type="entry name" value="DPM3"/>
    <property type="match status" value="1"/>
</dbReference>
<evidence type="ECO:0000313" key="9">
    <source>
        <dbReference type="EMBL" id="EXJ55593.1"/>
    </source>
</evidence>
<comment type="caution">
    <text evidence="9">The sequence shown here is derived from an EMBL/GenBank/DDBJ whole genome shotgun (WGS) entry which is preliminary data.</text>
</comment>
<dbReference type="GO" id="GO:0033185">
    <property type="term" value="C:dolichol-phosphate-mannose synthase complex"/>
    <property type="evidence" value="ECO:0007669"/>
    <property type="project" value="TreeGrafter"/>
</dbReference>
<dbReference type="HOGENOM" id="CLU_150782_1_0_1"/>
<dbReference type="GeneID" id="19183088"/>
<accession>W9VJB9</accession>
<dbReference type="PANTHER" id="PTHR16433">
    <property type="entry name" value="DOLICHOL-PHOSPHATE MANNOSYLTRANSFERASE SUBUNIT 3"/>
    <property type="match status" value="1"/>
</dbReference>
<dbReference type="RefSeq" id="XP_007760703.1">
    <property type="nucleotide sequence ID" value="XM_007762513.1"/>
</dbReference>
<comment type="similarity">
    <text evidence="2 7">Belongs to the DPM3 family.</text>
</comment>
<name>W9VJB9_9EURO</name>
<keyword evidence="3 7" id="KW-0812">Transmembrane</keyword>
<evidence type="ECO:0000256" key="1">
    <source>
        <dbReference type="ARBA" id="ARBA00004477"/>
    </source>
</evidence>
<evidence type="ECO:0000256" key="7">
    <source>
        <dbReference type="RuleBase" id="RU365085"/>
    </source>
</evidence>
<keyword evidence="10" id="KW-1185">Reference proteome</keyword>
<keyword evidence="8" id="KW-0732">Signal</keyword>
<dbReference type="UniPathway" id="UPA00378"/>
<comment type="caution">
    <text evidence="7">Lacks conserved residue(s) required for the propagation of feature annotation.</text>
</comment>
<keyword evidence="5 7" id="KW-1133">Transmembrane helix</keyword>
<dbReference type="GO" id="GO:0006506">
    <property type="term" value="P:GPI anchor biosynthetic process"/>
    <property type="evidence" value="ECO:0007669"/>
    <property type="project" value="TreeGrafter"/>
</dbReference>
<comment type="subcellular location">
    <subcellularLocation>
        <location evidence="1 7">Endoplasmic reticulum membrane</location>
        <topology evidence="1 7">Multi-pass membrane protein</topology>
    </subcellularLocation>
</comment>
<dbReference type="PANTHER" id="PTHR16433:SF0">
    <property type="entry name" value="DOLICHOL-PHOSPHATE MANNOSYLTRANSFERASE SUBUNIT 3"/>
    <property type="match status" value="1"/>
</dbReference>
<protein>
    <recommendedName>
        <fullName evidence="7">Dolichol-phosphate mannosyltransferase subunit 3</fullName>
    </recommendedName>
</protein>
<dbReference type="eggNOG" id="KOG4841">
    <property type="taxonomic scope" value="Eukaryota"/>
</dbReference>
<feature type="chain" id="PRO_5004930490" description="Dolichol-phosphate mannosyltransferase subunit 3" evidence="8">
    <location>
        <begin position="23"/>
        <end position="100"/>
    </location>
</feature>
<dbReference type="InterPro" id="IPR013174">
    <property type="entry name" value="DPM3"/>
</dbReference>
<organism evidence="9 10">
    <name type="scientific">Cladophialophora yegresii CBS 114405</name>
    <dbReference type="NCBI Taxonomy" id="1182544"/>
    <lineage>
        <taxon>Eukaryota</taxon>
        <taxon>Fungi</taxon>
        <taxon>Dikarya</taxon>
        <taxon>Ascomycota</taxon>
        <taxon>Pezizomycotina</taxon>
        <taxon>Eurotiomycetes</taxon>
        <taxon>Chaetothyriomycetidae</taxon>
        <taxon>Chaetothyriales</taxon>
        <taxon>Herpotrichiellaceae</taxon>
        <taxon>Cladophialophora</taxon>
    </lineage>
</organism>
<reference evidence="9 10" key="1">
    <citation type="submission" date="2013-03" db="EMBL/GenBank/DDBJ databases">
        <title>The Genome Sequence of Cladophialophora yegresii CBS 114405.</title>
        <authorList>
            <consortium name="The Broad Institute Genomics Platform"/>
            <person name="Cuomo C."/>
            <person name="de Hoog S."/>
            <person name="Gorbushina A."/>
            <person name="Walker B."/>
            <person name="Young S.K."/>
            <person name="Zeng Q."/>
            <person name="Gargeya S."/>
            <person name="Fitzgerald M."/>
            <person name="Haas B."/>
            <person name="Abouelleil A."/>
            <person name="Allen A.W."/>
            <person name="Alvarado L."/>
            <person name="Arachchi H.M."/>
            <person name="Berlin A.M."/>
            <person name="Chapman S.B."/>
            <person name="Gainer-Dewar J."/>
            <person name="Goldberg J."/>
            <person name="Griggs A."/>
            <person name="Gujja S."/>
            <person name="Hansen M."/>
            <person name="Howarth C."/>
            <person name="Imamovic A."/>
            <person name="Ireland A."/>
            <person name="Larimer J."/>
            <person name="McCowan C."/>
            <person name="Murphy C."/>
            <person name="Pearson M."/>
            <person name="Poon T.W."/>
            <person name="Priest M."/>
            <person name="Roberts A."/>
            <person name="Saif S."/>
            <person name="Shea T."/>
            <person name="Sisk P."/>
            <person name="Sykes S."/>
            <person name="Wortman J."/>
            <person name="Nusbaum C."/>
            <person name="Birren B."/>
        </authorList>
    </citation>
    <scope>NUCLEOTIDE SEQUENCE [LARGE SCALE GENOMIC DNA]</scope>
    <source>
        <strain evidence="9 10">CBS 114405</strain>
    </source>
</reference>
<sequence length="100" mass="11060">MTRARQTISFALLVSSAYLLLALPLLTNDSPIPSILPTKLQVEIIPVLPIWAIVSLGAYLLGRLGLGVIRFNDTEEAYKELTAQLGAARKSLDNRKVRWD</sequence>
<proteinExistence type="inferred from homology"/>
<evidence type="ECO:0000256" key="3">
    <source>
        <dbReference type="ARBA" id="ARBA00022692"/>
    </source>
</evidence>
<dbReference type="OrthoDB" id="2014333at2759"/>
<keyword evidence="4 7" id="KW-0256">Endoplasmic reticulum</keyword>
<dbReference type="EMBL" id="AMGW01000006">
    <property type="protein sequence ID" value="EXJ55593.1"/>
    <property type="molecule type" value="Genomic_DNA"/>
</dbReference>
<dbReference type="Proteomes" id="UP000019473">
    <property type="component" value="Unassembled WGS sequence"/>
</dbReference>
<comment type="pathway">
    <text evidence="7">Protein modification; protein glycosylation.</text>
</comment>
<evidence type="ECO:0000256" key="6">
    <source>
        <dbReference type="ARBA" id="ARBA00023136"/>
    </source>
</evidence>
<dbReference type="STRING" id="1182544.W9VJB9"/>
<evidence type="ECO:0000256" key="4">
    <source>
        <dbReference type="ARBA" id="ARBA00022824"/>
    </source>
</evidence>
<keyword evidence="6 7" id="KW-0472">Membrane</keyword>
<feature type="signal peptide" evidence="8">
    <location>
        <begin position="1"/>
        <end position="22"/>
    </location>
</feature>
<evidence type="ECO:0000256" key="5">
    <source>
        <dbReference type="ARBA" id="ARBA00022989"/>
    </source>
</evidence>
<dbReference type="AlphaFoldDB" id="W9VJB9"/>
<evidence type="ECO:0000256" key="2">
    <source>
        <dbReference type="ARBA" id="ARBA00010430"/>
    </source>
</evidence>
<comment type="subunit">
    <text evidence="7">Component of the dolichol-phosphate mannose (DPM) synthase complex.</text>
</comment>
<evidence type="ECO:0000256" key="8">
    <source>
        <dbReference type="SAM" id="SignalP"/>
    </source>
</evidence>
<gene>
    <name evidence="9" type="ORF">A1O7_08521</name>
</gene>
<comment type="function">
    <text evidence="7">Stabilizer subunit of the dolichol-phosphate mannose (DPM) synthase complex; tethers catalytic subunit to the ER.</text>
</comment>
<evidence type="ECO:0000313" key="10">
    <source>
        <dbReference type="Proteomes" id="UP000019473"/>
    </source>
</evidence>
<dbReference type="GO" id="GO:0005789">
    <property type="term" value="C:endoplasmic reticulum membrane"/>
    <property type="evidence" value="ECO:0007669"/>
    <property type="project" value="UniProtKB-SubCell"/>
</dbReference>